<gene>
    <name evidence="3" type="ORF">EB796_022781</name>
</gene>
<dbReference type="GO" id="GO:0005525">
    <property type="term" value="F:GTP binding"/>
    <property type="evidence" value="ECO:0007669"/>
    <property type="project" value="UniProtKB-KW"/>
</dbReference>
<comment type="caution">
    <text evidence="3">The sequence shown here is derived from an EMBL/GenBank/DDBJ whole genome shotgun (WGS) entry which is preliminary data.</text>
</comment>
<evidence type="ECO:0000256" key="2">
    <source>
        <dbReference type="ARBA" id="ARBA00023134"/>
    </source>
</evidence>
<dbReference type="EMBL" id="VXIV02003269">
    <property type="protein sequence ID" value="KAF6018896.1"/>
    <property type="molecule type" value="Genomic_DNA"/>
</dbReference>
<dbReference type="SMART" id="SM00173">
    <property type="entry name" value="RAS"/>
    <property type="match status" value="1"/>
</dbReference>
<keyword evidence="4" id="KW-1185">Reference proteome</keyword>
<organism evidence="3 4">
    <name type="scientific">Bugula neritina</name>
    <name type="common">Brown bryozoan</name>
    <name type="synonym">Sertularia neritina</name>
    <dbReference type="NCBI Taxonomy" id="10212"/>
    <lineage>
        <taxon>Eukaryota</taxon>
        <taxon>Metazoa</taxon>
        <taxon>Spiralia</taxon>
        <taxon>Lophotrochozoa</taxon>
        <taxon>Bryozoa</taxon>
        <taxon>Gymnolaemata</taxon>
        <taxon>Cheilostomatida</taxon>
        <taxon>Flustrina</taxon>
        <taxon>Buguloidea</taxon>
        <taxon>Bugulidae</taxon>
        <taxon>Bugula</taxon>
    </lineage>
</organism>
<dbReference type="Gene3D" id="3.40.50.300">
    <property type="entry name" value="P-loop containing nucleotide triphosphate hydrolases"/>
    <property type="match status" value="1"/>
</dbReference>
<dbReference type="InterPro" id="IPR001806">
    <property type="entry name" value="Small_GTPase"/>
</dbReference>
<dbReference type="AlphaFoldDB" id="A0A7J7IZC7"/>
<dbReference type="GO" id="GO:0007165">
    <property type="term" value="P:signal transduction"/>
    <property type="evidence" value="ECO:0007669"/>
    <property type="project" value="InterPro"/>
</dbReference>
<accession>A0A7J7IZC7</accession>
<dbReference type="PROSITE" id="PS51419">
    <property type="entry name" value="RAB"/>
    <property type="match status" value="1"/>
</dbReference>
<dbReference type="InterPro" id="IPR027417">
    <property type="entry name" value="P-loop_NTPase"/>
</dbReference>
<dbReference type="SMART" id="SM00175">
    <property type="entry name" value="RAB"/>
    <property type="match status" value="1"/>
</dbReference>
<dbReference type="GO" id="GO:0016020">
    <property type="term" value="C:membrane"/>
    <property type="evidence" value="ECO:0007669"/>
    <property type="project" value="InterPro"/>
</dbReference>
<name>A0A7J7IZC7_BUGNE</name>
<keyword evidence="1" id="KW-0547">Nucleotide-binding</keyword>
<dbReference type="SUPFAM" id="SSF52540">
    <property type="entry name" value="P-loop containing nucleoside triphosphate hydrolases"/>
    <property type="match status" value="1"/>
</dbReference>
<evidence type="ECO:0000313" key="4">
    <source>
        <dbReference type="Proteomes" id="UP000593567"/>
    </source>
</evidence>
<dbReference type="PROSITE" id="PS51421">
    <property type="entry name" value="RAS"/>
    <property type="match status" value="1"/>
</dbReference>
<dbReference type="Pfam" id="PF00071">
    <property type="entry name" value="Ras"/>
    <property type="match status" value="1"/>
</dbReference>
<dbReference type="OrthoDB" id="25818at2759"/>
<protein>
    <submittedName>
        <fullName evidence="3">Uncharacterized protein</fullName>
    </submittedName>
</protein>
<proteinExistence type="predicted"/>
<dbReference type="Proteomes" id="UP000593567">
    <property type="component" value="Unassembled WGS sequence"/>
</dbReference>
<sequence>MNISGYVLVFSVNSRKSFDIVQVIHDKILDQTGKHEVPCVIVGNKADLRMERVVSVEQGKALADKWGAKYVDASAKENQYVKDVFEGIIQQIEKAEGGTTEKSCVVS</sequence>
<evidence type="ECO:0000313" key="3">
    <source>
        <dbReference type="EMBL" id="KAF6018896.1"/>
    </source>
</evidence>
<dbReference type="GO" id="GO:0003924">
    <property type="term" value="F:GTPase activity"/>
    <property type="evidence" value="ECO:0007669"/>
    <property type="project" value="InterPro"/>
</dbReference>
<keyword evidence="2" id="KW-0342">GTP-binding</keyword>
<reference evidence="3" key="1">
    <citation type="submission" date="2020-06" db="EMBL/GenBank/DDBJ databases">
        <title>Draft genome of Bugula neritina, a colonial animal packing powerful symbionts and potential medicines.</title>
        <authorList>
            <person name="Rayko M."/>
        </authorList>
    </citation>
    <scope>NUCLEOTIDE SEQUENCE [LARGE SCALE GENOMIC DNA]</scope>
    <source>
        <strain evidence="3">Kwan_BN1</strain>
    </source>
</reference>
<evidence type="ECO:0000256" key="1">
    <source>
        <dbReference type="ARBA" id="ARBA00022741"/>
    </source>
</evidence>
<dbReference type="PRINTS" id="PR00449">
    <property type="entry name" value="RASTRNSFRMNG"/>
</dbReference>
<dbReference type="SMART" id="SM00174">
    <property type="entry name" value="RHO"/>
    <property type="match status" value="1"/>
</dbReference>
<dbReference type="PANTHER" id="PTHR24070">
    <property type="entry name" value="RAS, DI-RAS, AND RHEB FAMILY MEMBERS OF SMALL GTPASE SUPERFAMILY"/>
    <property type="match status" value="1"/>
</dbReference>
<dbReference type="InterPro" id="IPR020849">
    <property type="entry name" value="Small_GTPase_Ras-type"/>
</dbReference>